<gene>
    <name evidence="1" type="ORF">K435DRAFT_670785</name>
</gene>
<dbReference type="Proteomes" id="UP000297245">
    <property type="component" value="Unassembled WGS sequence"/>
</dbReference>
<keyword evidence="2" id="KW-1185">Reference proteome</keyword>
<evidence type="ECO:0000313" key="1">
    <source>
        <dbReference type="EMBL" id="THU93137.1"/>
    </source>
</evidence>
<name>A0A4S8LU82_DENBC</name>
<accession>A0A4S8LU82</accession>
<reference evidence="1 2" key="1">
    <citation type="journal article" date="2019" name="Nat. Ecol. Evol.">
        <title>Megaphylogeny resolves global patterns of mushroom evolution.</title>
        <authorList>
            <person name="Varga T."/>
            <person name="Krizsan K."/>
            <person name="Foldi C."/>
            <person name="Dima B."/>
            <person name="Sanchez-Garcia M."/>
            <person name="Sanchez-Ramirez S."/>
            <person name="Szollosi G.J."/>
            <person name="Szarkandi J.G."/>
            <person name="Papp V."/>
            <person name="Albert L."/>
            <person name="Andreopoulos W."/>
            <person name="Angelini C."/>
            <person name="Antonin V."/>
            <person name="Barry K.W."/>
            <person name="Bougher N.L."/>
            <person name="Buchanan P."/>
            <person name="Buyck B."/>
            <person name="Bense V."/>
            <person name="Catcheside P."/>
            <person name="Chovatia M."/>
            <person name="Cooper J."/>
            <person name="Damon W."/>
            <person name="Desjardin D."/>
            <person name="Finy P."/>
            <person name="Geml J."/>
            <person name="Haridas S."/>
            <person name="Hughes K."/>
            <person name="Justo A."/>
            <person name="Karasinski D."/>
            <person name="Kautmanova I."/>
            <person name="Kiss B."/>
            <person name="Kocsube S."/>
            <person name="Kotiranta H."/>
            <person name="LaButti K.M."/>
            <person name="Lechner B.E."/>
            <person name="Liimatainen K."/>
            <person name="Lipzen A."/>
            <person name="Lukacs Z."/>
            <person name="Mihaltcheva S."/>
            <person name="Morgado L.N."/>
            <person name="Niskanen T."/>
            <person name="Noordeloos M.E."/>
            <person name="Ohm R.A."/>
            <person name="Ortiz-Santana B."/>
            <person name="Ovrebo C."/>
            <person name="Racz N."/>
            <person name="Riley R."/>
            <person name="Savchenko A."/>
            <person name="Shiryaev A."/>
            <person name="Soop K."/>
            <person name="Spirin V."/>
            <person name="Szebenyi C."/>
            <person name="Tomsovsky M."/>
            <person name="Tulloss R.E."/>
            <person name="Uehling J."/>
            <person name="Grigoriev I.V."/>
            <person name="Vagvolgyi C."/>
            <person name="Papp T."/>
            <person name="Martin F.M."/>
            <person name="Miettinen O."/>
            <person name="Hibbett D.S."/>
            <person name="Nagy L.G."/>
        </authorList>
    </citation>
    <scope>NUCLEOTIDE SEQUENCE [LARGE SCALE GENOMIC DNA]</scope>
    <source>
        <strain evidence="1 2">CBS 962.96</strain>
    </source>
</reference>
<feature type="non-terminal residue" evidence="1">
    <location>
        <position position="1"/>
    </location>
</feature>
<proteinExistence type="predicted"/>
<sequence>ITLSQDITGHKHQNIESQHVALRVADYASGQTDISVKQTPTTRILSIQPTLDHTAEQSKLGWLKNFATIISYYIRSPLFQREGLSLTLHIIAWKIKGMNGDHANNEKAVADAIAAWKHEMAVEELGAEKLLEMEVMYLFGVLQDTNEKKIQEAGGLEAWNRLSAFEKAESDMRVMKELKMRLGQGAYDCLDDAEKRGIDELLWAGCCMHKDQNSFKGGNTQMMSYWEKNGFEGPVILANKANAAKLQPILNPNAQKGRELTDAEVTALESSTRGRVKTAAVAGAVLRNQDERKGQGKVYVAHFKEKHGNKFNQFPDTSNGRFGTYGDAAGVLFAYEKDFIEFLDTVKMKKKHKPGWTNIEKNLVNALKCLQTRQELAVLGLVHQVITVPYLQVVRENKDINALNLGTWHRHVKEHLQKLIDDPSILITPGPDSHVNATLDGKPWTKPKIVDAIHSRLDELPHLTGLLIEFLQGSLATYIRFTSEFAPGSLIDLADKDERNAAWMPATNDINKGALGFYRVMMRVKPTLTILQYNAMVLYTRNNTQAFMDAKFTAKDFEFIMREARVLDASKLEAKR</sequence>
<dbReference type="OrthoDB" id="3052721at2759"/>
<protein>
    <submittedName>
        <fullName evidence="1">Uncharacterized protein</fullName>
    </submittedName>
</protein>
<dbReference type="AlphaFoldDB" id="A0A4S8LU82"/>
<dbReference type="EMBL" id="ML179258">
    <property type="protein sequence ID" value="THU93137.1"/>
    <property type="molecule type" value="Genomic_DNA"/>
</dbReference>
<evidence type="ECO:0000313" key="2">
    <source>
        <dbReference type="Proteomes" id="UP000297245"/>
    </source>
</evidence>
<organism evidence="1 2">
    <name type="scientific">Dendrothele bispora (strain CBS 962.96)</name>
    <dbReference type="NCBI Taxonomy" id="1314807"/>
    <lineage>
        <taxon>Eukaryota</taxon>
        <taxon>Fungi</taxon>
        <taxon>Dikarya</taxon>
        <taxon>Basidiomycota</taxon>
        <taxon>Agaricomycotina</taxon>
        <taxon>Agaricomycetes</taxon>
        <taxon>Agaricomycetidae</taxon>
        <taxon>Agaricales</taxon>
        <taxon>Agaricales incertae sedis</taxon>
        <taxon>Dendrothele</taxon>
    </lineage>
</organism>